<keyword evidence="4" id="KW-0328">Glycosyltransferase</keyword>
<feature type="non-terminal residue" evidence="4">
    <location>
        <position position="1"/>
    </location>
</feature>
<dbReference type="InterPro" id="IPR017932">
    <property type="entry name" value="GATase_2_dom"/>
</dbReference>
<comment type="caution">
    <text evidence="4">The sequence shown here is derived from an EMBL/GenBank/DDBJ whole genome shotgun (WGS) entry which is preliminary data.</text>
</comment>
<protein>
    <submittedName>
        <fullName evidence="4">Amidophosphoribosyltransferase</fullName>
    </submittedName>
</protein>
<evidence type="ECO:0000256" key="1">
    <source>
        <dbReference type="ARBA" id="ARBA00022679"/>
    </source>
</evidence>
<dbReference type="PROSITE" id="PS51278">
    <property type="entry name" value="GATASE_TYPE_2"/>
    <property type="match status" value="1"/>
</dbReference>
<dbReference type="EMBL" id="AZMM01017872">
    <property type="protein sequence ID" value="ETJ25281.1"/>
    <property type="molecule type" value="Genomic_DNA"/>
</dbReference>
<organism evidence="4">
    <name type="scientific">human gut metagenome</name>
    <dbReference type="NCBI Taxonomy" id="408170"/>
    <lineage>
        <taxon>unclassified sequences</taxon>
        <taxon>metagenomes</taxon>
        <taxon>organismal metagenomes</taxon>
    </lineage>
</organism>
<dbReference type="PANTHER" id="PTHR11907">
    <property type="entry name" value="AMIDOPHOSPHORIBOSYLTRANSFERASE"/>
    <property type="match status" value="1"/>
</dbReference>
<dbReference type="InterPro" id="IPR029055">
    <property type="entry name" value="Ntn_hydrolases_N"/>
</dbReference>
<evidence type="ECO:0000313" key="4">
    <source>
        <dbReference type="EMBL" id="ETJ25281.1"/>
    </source>
</evidence>
<accession>W1X536</accession>
<dbReference type="Pfam" id="PF13537">
    <property type="entry name" value="GATase_7"/>
    <property type="match status" value="1"/>
</dbReference>
<proteinExistence type="predicted"/>
<feature type="domain" description="Glutamine amidotransferase type-2" evidence="3">
    <location>
        <begin position="1"/>
        <end position="69"/>
    </location>
</feature>
<sequence length="69" mass="7295">VVDAMSAIRGSFALTIMSQNKLIGARDPHGIRPLSLGKIDEGYILTSESCALDAIGAELVRDIEPGEIV</sequence>
<feature type="non-terminal residue" evidence="4">
    <location>
        <position position="69"/>
    </location>
</feature>
<evidence type="ECO:0000256" key="2">
    <source>
        <dbReference type="ARBA" id="ARBA00022962"/>
    </source>
</evidence>
<dbReference type="SUPFAM" id="SSF56235">
    <property type="entry name" value="N-terminal nucleophile aminohydrolases (Ntn hydrolases)"/>
    <property type="match status" value="1"/>
</dbReference>
<gene>
    <name evidence="4" type="ORF">Q604_UNBC17872G0001</name>
</gene>
<evidence type="ECO:0000259" key="3">
    <source>
        <dbReference type="PROSITE" id="PS51278"/>
    </source>
</evidence>
<keyword evidence="1 4" id="KW-0808">Transferase</keyword>
<dbReference type="Gene3D" id="3.60.20.10">
    <property type="entry name" value="Glutamine Phosphoribosylpyrophosphate, subunit 1, domain 1"/>
    <property type="match status" value="1"/>
</dbReference>
<reference evidence="4" key="1">
    <citation type="submission" date="2013-12" db="EMBL/GenBank/DDBJ databases">
        <title>A Varibaculum cambriense genome reconstructed from a premature infant gut community with otherwise low bacterial novelty that shifts toward anaerobic metabolism during the third week of life.</title>
        <authorList>
            <person name="Brown C.T."/>
            <person name="Sharon I."/>
            <person name="Thomas B.C."/>
            <person name="Castelle C.J."/>
            <person name="Morowitz M.J."/>
            <person name="Banfield J.F."/>
        </authorList>
    </citation>
    <scope>NUCLEOTIDE SEQUENCE</scope>
</reference>
<dbReference type="GO" id="GO:0016757">
    <property type="term" value="F:glycosyltransferase activity"/>
    <property type="evidence" value="ECO:0007669"/>
    <property type="project" value="UniProtKB-KW"/>
</dbReference>
<keyword evidence="2" id="KW-0315">Glutamine amidotransferase</keyword>
<dbReference type="AlphaFoldDB" id="W1X536"/>
<name>W1X536_9ZZZZ</name>